<keyword evidence="1" id="KW-0472">Membrane</keyword>
<feature type="transmembrane region" description="Helical" evidence="1">
    <location>
        <begin position="120"/>
        <end position="137"/>
    </location>
</feature>
<keyword evidence="1" id="KW-0812">Transmembrane</keyword>
<gene>
    <name evidence="3" type="ORF">ACFQ4E_05415</name>
</gene>
<accession>A0ABW3ZGM6</accession>
<organism evidence="3 4">
    <name type="scientific">Litorisediminicola beolgyonensis</name>
    <dbReference type="NCBI Taxonomy" id="1173614"/>
    <lineage>
        <taxon>Bacteria</taxon>
        <taxon>Pseudomonadati</taxon>
        <taxon>Pseudomonadota</taxon>
        <taxon>Alphaproteobacteria</taxon>
        <taxon>Rhodobacterales</taxon>
        <taxon>Paracoccaceae</taxon>
        <taxon>Litorisediminicola</taxon>
    </lineage>
</organism>
<evidence type="ECO:0000313" key="3">
    <source>
        <dbReference type="EMBL" id="MFD1341853.1"/>
    </source>
</evidence>
<feature type="transmembrane region" description="Helical" evidence="1">
    <location>
        <begin position="206"/>
        <end position="224"/>
    </location>
</feature>
<name>A0ABW3ZGM6_9RHOB</name>
<proteinExistence type="predicted"/>
<feature type="domain" description="EamA" evidence="2">
    <location>
        <begin position="149"/>
        <end position="278"/>
    </location>
</feature>
<feature type="transmembrane region" description="Helical" evidence="1">
    <location>
        <begin position="149"/>
        <end position="169"/>
    </location>
</feature>
<dbReference type="Pfam" id="PF00892">
    <property type="entry name" value="EamA"/>
    <property type="match status" value="2"/>
</dbReference>
<feature type="transmembrane region" description="Helical" evidence="1">
    <location>
        <begin position="261"/>
        <end position="279"/>
    </location>
</feature>
<reference evidence="4" key="1">
    <citation type="journal article" date="2019" name="Int. J. Syst. Evol. Microbiol.">
        <title>The Global Catalogue of Microorganisms (GCM) 10K type strain sequencing project: providing services to taxonomists for standard genome sequencing and annotation.</title>
        <authorList>
            <consortium name="The Broad Institute Genomics Platform"/>
            <consortium name="The Broad Institute Genome Sequencing Center for Infectious Disease"/>
            <person name="Wu L."/>
            <person name="Ma J."/>
        </authorList>
    </citation>
    <scope>NUCLEOTIDE SEQUENCE [LARGE SCALE GENOMIC DNA]</scope>
    <source>
        <strain evidence="4">CCUG 62953</strain>
    </source>
</reference>
<dbReference type="PANTHER" id="PTHR22911">
    <property type="entry name" value="ACYL-MALONYL CONDENSING ENZYME-RELATED"/>
    <property type="match status" value="1"/>
</dbReference>
<feature type="transmembrane region" description="Helical" evidence="1">
    <location>
        <begin position="176"/>
        <end position="194"/>
    </location>
</feature>
<protein>
    <submittedName>
        <fullName evidence="3">DMT family transporter</fullName>
    </submittedName>
</protein>
<feature type="transmembrane region" description="Helical" evidence="1">
    <location>
        <begin position="36"/>
        <end position="54"/>
    </location>
</feature>
<dbReference type="Proteomes" id="UP001597135">
    <property type="component" value="Unassembled WGS sequence"/>
</dbReference>
<evidence type="ECO:0000256" key="1">
    <source>
        <dbReference type="SAM" id="Phobius"/>
    </source>
</evidence>
<evidence type="ECO:0000259" key="2">
    <source>
        <dbReference type="Pfam" id="PF00892"/>
    </source>
</evidence>
<feature type="domain" description="EamA" evidence="2">
    <location>
        <begin position="6"/>
        <end position="136"/>
    </location>
</feature>
<evidence type="ECO:0000313" key="4">
    <source>
        <dbReference type="Proteomes" id="UP001597135"/>
    </source>
</evidence>
<feature type="transmembrane region" description="Helical" evidence="1">
    <location>
        <begin position="236"/>
        <end position="255"/>
    </location>
</feature>
<dbReference type="RefSeq" id="WP_386801917.1">
    <property type="nucleotide sequence ID" value="NZ_JBHTMU010000006.1"/>
</dbReference>
<sequence>MTSEAKGLALAVTGALVLTPDALFMRLSGMDGLQMLAWRAPCMGLVFLTVWLLATREPGDLRRLASGAGVTVLGAQVVNATLFPMGIALAPVAVMLLAVATVPVWSALLARAVYGETTSYRTWAAIAAVFVGIAVAVSGEEGGIGSGALWGVVCGLGVAVSLATSFVTLRHNPELPLLLAVGIGAVLAGLIGIAATGPSNMADGQVWAILITGLVILPISFLSLNAATRWTAAANVSLLMLLETVLGPLWVWWGIGEAPGPRALIGGAIVVGSLLLYLLSRRRRGRAV</sequence>
<comment type="caution">
    <text evidence="3">The sequence shown here is derived from an EMBL/GenBank/DDBJ whole genome shotgun (WGS) entry which is preliminary data.</text>
</comment>
<dbReference type="EMBL" id="JBHTMU010000006">
    <property type="protein sequence ID" value="MFD1341853.1"/>
    <property type="molecule type" value="Genomic_DNA"/>
</dbReference>
<dbReference type="SUPFAM" id="SSF103481">
    <property type="entry name" value="Multidrug resistance efflux transporter EmrE"/>
    <property type="match status" value="2"/>
</dbReference>
<feature type="transmembrane region" description="Helical" evidence="1">
    <location>
        <begin position="61"/>
        <end position="82"/>
    </location>
</feature>
<dbReference type="InterPro" id="IPR037185">
    <property type="entry name" value="EmrE-like"/>
</dbReference>
<keyword evidence="1" id="KW-1133">Transmembrane helix</keyword>
<feature type="transmembrane region" description="Helical" evidence="1">
    <location>
        <begin position="88"/>
        <end position="108"/>
    </location>
</feature>
<dbReference type="InterPro" id="IPR000620">
    <property type="entry name" value="EamA_dom"/>
</dbReference>
<keyword evidence="4" id="KW-1185">Reference proteome</keyword>